<dbReference type="RefSeq" id="XP_016492745.1">
    <property type="nucleotide sequence ID" value="XM_016637259.1"/>
</dbReference>
<dbReference type="PANTHER" id="PTHR47169:SF2">
    <property type="entry name" value="OS01G0541250 PROTEIN"/>
    <property type="match status" value="1"/>
</dbReference>
<dbReference type="OrthoDB" id="1402308at2759"/>
<organism evidence="2 3">
    <name type="scientific">Nicotiana tabacum</name>
    <name type="common">Common tobacco</name>
    <dbReference type="NCBI Taxonomy" id="4097"/>
    <lineage>
        <taxon>Eukaryota</taxon>
        <taxon>Viridiplantae</taxon>
        <taxon>Streptophyta</taxon>
        <taxon>Embryophyta</taxon>
        <taxon>Tracheophyta</taxon>
        <taxon>Spermatophyta</taxon>
        <taxon>Magnoliopsida</taxon>
        <taxon>eudicotyledons</taxon>
        <taxon>Gunneridae</taxon>
        <taxon>Pentapetalae</taxon>
        <taxon>asterids</taxon>
        <taxon>lamiids</taxon>
        <taxon>Solanales</taxon>
        <taxon>Solanaceae</taxon>
        <taxon>Nicotianoideae</taxon>
        <taxon>Nicotianeae</taxon>
        <taxon>Nicotiana</taxon>
    </lineage>
</organism>
<sequence length="386" mass="44543">MSDSQLYSTIRKRRLKIEEHHAIAEWLLKESKNGVAKHGSLKQAVILLNTSRSTVERIWQQTKLSVANGTPLNVSPHIVGRVGRKRIHIDINMVKEIPLCCRTNIRSLACAMDMSTSTIFRRIKEGAIRPHTNAIKPHLTEENKKARLQFCLSMIESGTLNSNPIFSDMFNYVHIDEKWFFLSKKSEKFYLLPEEQEPNPYRSCKSKNFITKVMFMVVVTHPRLAEDGTELFSGKIEIFPFVFKEPVKRNSKNRLNAPIFIQQDNARPHLSVNDLQFTEATQQDGFDIRLCFQPPNSPYLNVLDLGFSRAIQSLQHQMASKTIDELVNAVKKSFNDMKVERLNHVFLTLQSCMVEVMKDKGENNYKVPHTKKDMLERHGTLPTQYL</sequence>
<evidence type="ECO:0000259" key="1">
    <source>
        <dbReference type="Pfam" id="PF24964"/>
    </source>
</evidence>
<dbReference type="PANTHER" id="PTHR47169">
    <property type="entry name" value="OS01G0541250 PROTEIN"/>
    <property type="match status" value="1"/>
</dbReference>
<proteinExistence type="predicted"/>
<dbReference type="Pfam" id="PF24964">
    <property type="entry name" value="DUF7769"/>
    <property type="match status" value="1"/>
</dbReference>
<dbReference type="Proteomes" id="UP000790787">
    <property type="component" value="Chromosome 19"/>
</dbReference>
<dbReference type="KEGG" id="nta:107812213"/>
<name>A0A1S4BV46_TOBAC</name>
<keyword evidence="2" id="KW-1185">Reference proteome</keyword>
<dbReference type="GO" id="GO:0003676">
    <property type="term" value="F:nucleic acid binding"/>
    <property type="evidence" value="ECO:0007669"/>
    <property type="project" value="InterPro"/>
</dbReference>
<dbReference type="InterPro" id="IPR056671">
    <property type="entry name" value="DUF7769"/>
</dbReference>
<protein>
    <recommendedName>
        <fullName evidence="1">DUF7769 domain-containing protein</fullName>
    </recommendedName>
</protein>
<evidence type="ECO:0000313" key="2">
    <source>
        <dbReference type="Proteomes" id="UP000790787"/>
    </source>
</evidence>
<dbReference type="AlphaFoldDB" id="A0A1S4BV46"/>
<dbReference type="GeneID" id="107812213"/>
<accession>A0A1S4BV46</accession>
<dbReference type="PaxDb" id="4097-A0A1S4BV46"/>
<evidence type="ECO:0000313" key="3">
    <source>
        <dbReference type="RefSeq" id="XP_016492745.1"/>
    </source>
</evidence>
<dbReference type="OMA" id="RETIVCF"/>
<dbReference type="Gene3D" id="3.30.420.10">
    <property type="entry name" value="Ribonuclease H-like superfamily/Ribonuclease H"/>
    <property type="match status" value="1"/>
</dbReference>
<dbReference type="InterPro" id="IPR036397">
    <property type="entry name" value="RNaseH_sf"/>
</dbReference>
<gene>
    <name evidence="3" type="primary">LOC107812213</name>
</gene>
<reference evidence="3" key="2">
    <citation type="submission" date="2025-08" db="UniProtKB">
        <authorList>
            <consortium name="RefSeq"/>
        </authorList>
    </citation>
    <scope>IDENTIFICATION</scope>
</reference>
<reference evidence="2" key="1">
    <citation type="journal article" date="2014" name="Nat. Commun.">
        <title>The tobacco genome sequence and its comparison with those of tomato and potato.</title>
        <authorList>
            <person name="Sierro N."/>
            <person name="Battey J.N."/>
            <person name="Ouadi S."/>
            <person name="Bakaher N."/>
            <person name="Bovet L."/>
            <person name="Willig A."/>
            <person name="Goepfert S."/>
            <person name="Peitsch M.C."/>
            <person name="Ivanov N.V."/>
        </authorList>
    </citation>
    <scope>NUCLEOTIDE SEQUENCE [LARGE SCALE GENOMIC DNA]</scope>
</reference>